<dbReference type="RefSeq" id="WP_209848632.1">
    <property type="nucleotide sequence ID" value="NZ_CBCRVE010000006.1"/>
</dbReference>
<dbReference type="InterPro" id="IPR049453">
    <property type="entry name" value="Memb_transporter_dom"/>
</dbReference>
<evidence type="ECO:0000256" key="5">
    <source>
        <dbReference type="SAM" id="Phobius"/>
    </source>
</evidence>
<evidence type="ECO:0000259" key="6">
    <source>
        <dbReference type="Pfam" id="PF13515"/>
    </source>
</evidence>
<feature type="transmembrane region" description="Helical" evidence="5">
    <location>
        <begin position="72"/>
        <end position="97"/>
    </location>
</feature>
<dbReference type="EMBL" id="JAGGKP010000003">
    <property type="protein sequence ID" value="MBP1937014.1"/>
    <property type="molecule type" value="Genomic_DNA"/>
</dbReference>
<evidence type="ECO:0000256" key="1">
    <source>
        <dbReference type="ARBA" id="ARBA00004141"/>
    </source>
</evidence>
<comment type="caution">
    <text evidence="7">The sequence shown here is derived from an EMBL/GenBank/DDBJ whole genome shotgun (WGS) entry which is preliminary data.</text>
</comment>
<gene>
    <name evidence="7" type="ORF">J2Z20_001896</name>
</gene>
<evidence type="ECO:0000313" key="8">
    <source>
        <dbReference type="Proteomes" id="UP001519273"/>
    </source>
</evidence>
<keyword evidence="3 5" id="KW-1133">Transmembrane helix</keyword>
<dbReference type="InterPro" id="IPR052430">
    <property type="entry name" value="IVT-Associated"/>
</dbReference>
<dbReference type="Pfam" id="PF13515">
    <property type="entry name" value="FUSC_2"/>
    <property type="match status" value="1"/>
</dbReference>
<feature type="domain" description="Integral membrane bound transporter" evidence="6">
    <location>
        <begin position="29"/>
        <end position="150"/>
    </location>
</feature>
<keyword evidence="2 5" id="KW-0812">Transmembrane</keyword>
<evidence type="ECO:0000256" key="2">
    <source>
        <dbReference type="ARBA" id="ARBA00022692"/>
    </source>
</evidence>
<dbReference type="PANTHER" id="PTHR47804:SF3">
    <property type="entry name" value="PROTEIN BRE4"/>
    <property type="match status" value="1"/>
</dbReference>
<comment type="subcellular location">
    <subcellularLocation>
        <location evidence="1">Membrane</location>
        <topology evidence="1">Multi-pass membrane protein</topology>
    </subcellularLocation>
</comment>
<evidence type="ECO:0000256" key="3">
    <source>
        <dbReference type="ARBA" id="ARBA00022989"/>
    </source>
</evidence>
<reference evidence="7 8" key="1">
    <citation type="submission" date="2021-03" db="EMBL/GenBank/DDBJ databases">
        <title>Genomic Encyclopedia of Type Strains, Phase IV (KMG-IV): sequencing the most valuable type-strain genomes for metagenomic binning, comparative biology and taxonomic classification.</title>
        <authorList>
            <person name="Goeker M."/>
        </authorList>
    </citation>
    <scope>NUCLEOTIDE SEQUENCE [LARGE SCALE GENOMIC DNA]</scope>
    <source>
        <strain evidence="7 8">DSM 23491</strain>
    </source>
</reference>
<protein>
    <submittedName>
        <fullName evidence="7">Uncharacterized membrane protein YgaE (UPF0421/DUF939 family)</fullName>
    </submittedName>
</protein>
<dbReference type="Proteomes" id="UP001519273">
    <property type="component" value="Unassembled WGS sequence"/>
</dbReference>
<evidence type="ECO:0000256" key="4">
    <source>
        <dbReference type="ARBA" id="ARBA00023136"/>
    </source>
</evidence>
<accession>A0ABS4H3B4</accession>
<dbReference type="PANTHER" id="PTHR47804">
    <property type="entry name" value="60S RIBOSOMAL PROTEIN L19"/>
    <property type="match status" value="1"/>
</dbReference>
<keyword evidence="4 5" id="KW-0472">Membrane</keyword>
<keyword evidence="8" id="KW-1185">Reference proteome</keyword>
<evidence type="ECO:0000313" key="7">
    <source>
        <dbReference type="EMBL" id="MBP1937014.1"/>
    </source>
</evidence>
<name>A0ABS4H3B4_9BACL</name>
<organism evidence="7 8">
    <name type="scientific">Paenibacillus sediminis</name>
    <dbReference type="NCBI Taxonomy" id="664909"/>
    <lineage>
        <taxon>Bacteria</taxon>
        <taxon>Bacillati</taxon>
        <taxon>Bacillota</taxon>
        <taxon>Bacilli</taxon>
        <taxon>Bacillales</taxon>
        <taxon>Paenibacillaceae</taxon>
        <taxon>Paenibacillus</taxon>
    </lineage>
</organism>
<proteinExistence type="predicted"/>
<sequence length="350" mass="39277">MNETKQKRKLYVMNTGILILKMAAVSGLSWELAELAGSKHPYLAPLTVILCLQTTVQQSIQFSYQRTIGTIIGVVIAAMLASILPINGWALAFLFLIGTCIPALFKMSEVIIHQVALSLLLVFALEQQSGHYPIDRIRDTVIGAALAVLVHIFIFPPDFTKEARDSLVQLTDNLSQKFSKAADWIKSGCELGEGRKLIHGVHTLQEELFQSGKDMEKGFKSIKFNPYSKKSAVLLTAYRDYLHHLKHASAYIEKAIKMIEIWSRTGNMSAEDQAMWASQLQSISSYWKDRKNKISNLEKKVKELTDGTARSILYDDPVLLQPSLPAGMEAHQYAVSLYTDTEELLKELHH</sequence>